<evidence type="ECO:0000256" key="6">
    <source>
        <dbReference type="ARBA" id="ARBA00031828"/>
    </source>
</evidence>
<dbReference type="NCBIfam" id="TIGR00213">
    <property type="entry name" value="GmhB_yaeD"/>
    <property type="match status" value="1"/>
</dbReference>
<keyword evidence="2 7" id="KW-0963">Cytoplasm</keyword>
<evidence type="ECO:0000313" key="9">
    <source>
        <dbReference type="Proteomes" id="UP001528411"/>
    </source>
</evidence>
<dbReference type="PIRSF" id="PIRSF004682">
    <property type="entry name" value="GmhB"/>
    <property type="match status" value="1"/>
</dbReference>
<dbReference type="Gene3D" id="3.40.50.1000">
    <property type="entry name" value="HAD superfamily/HAD-like"/>
    <property type="match status" value="1"/>
</dbReference>
<dbReference type="SUPFAM" id="SSF56784">
    <property type="entry name" value="HAD-like"/>
    <property type="match status" value="1"/>
</dbReference>
<dbReference type="NCBIfam" id="TIGR01656">
    <property type="entry name" value="Histidinol-ppas"/>
    <property type="match status" value="1"/>
</dbReference>
<comment type="similarity">
    <text evidence="7">Belongs to the gmhB family.</text>
</comment>
<dbReference type="InterPro" id="IPR006549">
    <property type="entry name" value="HAD-SF_hydro_IIIA"/>
</dbReference>
<keyword evidence="5 7" id="KW-0119">Carbohydrate metabolism</keyword>
<dbReference type="Proteomes" id="UP001528411">
    <property type="component" value="Unassembled WGS sequence"/>
</dbReference>
<dbReference type="NCBIfam" id="TIGR01662">
    <property type="entry name" value="HAD-SF-IIIA"/>
    <property type="match status" value="1"/>
</dbReference>
<evidence type="ECO:0000256" key="2">
    <source>
        <dbReference type="ARBA" id="ARBA00022490"/>
    </source>
</evidence>
<proteinExistence type="inferred from homology"/>
<name>A0ABT5FFN1_9GAMM</name>
<dbReference type="Pfam" id="PF13242">
    <property type="entry name" value="Hydrolase_like"/>
    <property type="match status" value="1"/>
</dbReference>
<dbReference type="EMBL" id="JAQOMS010000002">
    <property type="protein sequence ID" value="MDC2889864.1"/>
    <property type="molecule type" value="Genomic_DNA"/>
</dbReference>
<dbReference type="PANTHER" id="PTHR42891:SF1">
    <property type="entry name" value="D-GLYCERO-BETA-D-MANNO-HEPTOSE-1,7-BISPHOSPHATE 7-PHOSPHATASE"/>
    <property type="match status" value="1"/>
</dbReference>
<evidence type="ECO:0000313" key="8">
    <source>
        <dbReference type="EMBL" id="MDC2889864.1"/>
    </source>
</evidence>
<dbReference type="InterPro" id="IPR023214">
    <property type="entry name" value="HAD_sf"/>
</dbReference>
<dbReference type="InterPro" id="IPR004446">
    <property type="entry name" value="Heptose_bisP_phosphatase"/>
</dbReference>
<evidence type="ECO:0000256" key="5">
    <source>
        <dbReference type="ARBA" id="ARBA00023277"/>
    </source>
</evidence>
<dbReference type="EC" id="3.1.3.-" evidence="7"/>
<evidence type="ECO:0000256" key="7">
    <source>
        <dbReference type="PIRNR" id="PIRNR004682"/>
    </source>
</evidence>
<evidence type="ECO:0000256" key="3">
    <source>
        <dbReference type="ARBA" id="ARBA00022723"/>
    </source>
</evidence>
<dbReference type="PANTHER" id="PTHR42891">
    <property type="entry name" value="D-GLYCERO-BETA-D-MANNO-HEPTOSE-1,7-BISPHOSPHATE 7-PHOSPHATASE"/>
    <property type="match status" value="1"/>
</dbReference>
<evidence type="ECO:0000256" key="1">
    <source>
        <dbReference type="ARBA" id="ARBA00004496"/>
    </source>
</evidence>
<organism evidence="8 9">
    <name type="scientific">Psychrosphaera algicola</name>
    <dbReference type="NCBI Taxonomy" id="3023714"/>
    <lineage>
        <taxon>Bacteria</taxon>
        <taxon>Pseudomonadati</taxon>
        <taxon>Pseudomonadota</taxon>
        <taxon>Gammaproteobacteria</taxon>
        <taxon>Alteromonadales</taxon>
        <taxon>Pseudoalteromonadaceae</taxon>
        <taxon>Psychrosphaera</taxon>
    </lineage>
</organism>
<dbReference type="RefSeq" id="WP_272181204.1">
    <property type="nucleotide sequence ID" value="NZ_JAQOMS010000002.1"/>
</dbReference>
<comment type="subcellular location">
    <subcellularLocation>
        <location evidence="1 7">Cytoplasm</location>
    </subcellularLocation>
</comment>
<dbReference type="InterPro" id="IPR036412">
    <property type="entry name" value="HAD-like_sf"/>
</dbReference>
<dbReference type="CDD" id="cd07503">
    <property type="entry name" value="HAD_HisB-N"/>
    <property type="match status" value="1"/>
</dbReference>
<gene>
    <name evidence="8" type="primary">gmhB</name>
    <name evidence="8" type="ORF">PN838_15190</name>
</gene>
<keyword evidence="4 7" id="KW-0378">Hydrolase</keyword>
<evidence type="ECO:0000256" key="4">
    <source>
        <dbReference type="ARBA" id="ARBA00022801"/>
    </source>
</evidence>
<dbReference type="GO" id="GO:0034200">
    <property type="term" value="F:D-glycero-beta-D-manno-heptose 1,7-bisphosphate 7-phosphatase activity"/>
    <property type="evidence" value="ECO:0007669"/>
    <property type="project" value="UniProtKB-EC"/>
</dbReference>
<keyword evidence="3" id="KW-0479">Metal-binding</keyword>
<protein>
    <recommendedName>
        <fullName evidence="6 7">D,D-heptose 1,7-bisphosphate phosphatase</fullName>
        <ecNumber evidence="7">3.1.3.-</ecNumber>
    </recommendedName>
</protein>
<comment type="caution">
    <text evidence="8">The sequence shown here is derived from an EMBL/GenBank/DDBJ whole genome shotgun (WGS) entry which is preliminary data.</text>
</comment>
<dbReference type="InterPro" id="IPR006543">
    <property type="entry name" value="Histidinol-phos"/>
</dbReference>
<accession>A0ABT5FFN1</accession>
<dbReference type="NCBIfam" id="NF006506">
    <property type="entry name" value="PRK08942.1"/>
    <property type="match status" value="1"/>
</dbReference>
<sequence>MTNKVLFLDRDGVVNVDHGYLYEPEKFEFIDGVFAGCKKFQQAGFQIIVITNQSGIGRGYYTEQDFANLSSWMIEQFAKNGIKILDVFYCPHHPEKANPPYLQHCDCRKPAPGMLLNAQQQHQVNMAKSIMVGDKGSDMKAAVNAGVGRKFLVTSGQDLAESDRTLADKVFSNLEQLADFVC</sequence>
<reference evidence="8 9" key="1">
    <citation type="submission" date="2023-01" db="EMBL/GenBank/DDBJ databases">
        <title>Psychrosphaera sp. nov., isolated from marine algae.</title>
        <authorList>
            <person name="Bayburt H."/>
            <person name="Choi B.J."/>
            <person name="Kim J.M."/>
            <person name="Choi D.G."/>
            <person name="Jeon C.O."/>
        </authorList>
    </citation>
    <scope>NUCLEOTIDE SEQUENCE [LARGE SCALE GENOMIC DNA]</scope>
    <source>
        <strain evidence="8 9">G1-22</strain>
    </source>
</reference>
<keyword evidence="9" id="KW-1185">Reference proteome</keyword>